<keyword evidence="3" id="KW-0479">Metal-binding</keyword>
<evidence type="ECO:0000256" key="10">
    <source>
        <dbReference type="ARBA" id="ARBA00023004"/>
    </source>
</evidence>
<keyword evidence="4 14" id="KW-0547">Nucleotide-binding</keyword>
<evidence type="ECO:0000259" key="15">
    <source>
        <dbReference type="Pfam" id="PF12705"/>
    </source>
</evidence>
<dbReference type="InterPro" id="IPR014140">
    <property type="entry name" value="DNA_helicase_suAddB"/>
</dbReference>
<evidence type="ECO:0000256" key="1">
    <source>
        <dbReference type="ARBA" id="ARBA00022485"/>
    </source>
</evidence>
<dbReference type="InterPro" id="IPR027417">
    <property type="entry name" value="P-loop_NTPase"/>
</dbReference>
<dbReference type="STRING" id="1122149.FD44_GL000682"/>
<gene>
    <name evidence="14" type="primary">rexB</name>
    <name evidence="17" type="ORF">C5L31_001651</name>
</gene>
<reference evidence="17 18" key="1">
    <citation type="journal article" date="2019" name="Appl. Microbiol. Biotechnol.">
        <title>Uncovering carbohydrate metabolism through a genotype-phenotype association study of 56 lactic acid bacteria genomes.</title>
        <authorList>
            <person name="Buron-Moles G."/>
            <person name="Chailyan A."/>
            <person name="Dolejs I."/>
            <person name="Forster J."/>
            <person name="Miks M.H."/>
        </authorList>
    </citation>
    <scope>NUCLEOTIDE SEQUENCE [LARGE SCALE GENOMIC DNA]</scope>
    <source>
        <strain evidence="17 18">ATCC 49373</strain>
    </source>
</reference>
<keyword evidence="13 14" id="KW-0234">DNA repair</keyword>
<dbReference type="Pfam" id="PF21445">
    <property type="entry name" value="ADDB_N"/>
    <property type="match status" value="1"/>
</dbReference>
<comment type="caution">
    <text evidence="14">Lacks conserved residue(s) required for the propagation of feature annotation.</text>
</comment>
<dbReference type="GO" id="GO:0016817">
    <property type="term" value="F:hydrolase activity, acting on acid anhydrides"/>
    <property type="evidence" value="ECO:0007669"/>
    <property type="project" value="InterPro"/>
</dbReference>
<evidence type="ECO:0000256" key="12">
    <source>
        <dbReference type="ARBA" id="ARBA00023125"/>
    </source>
</evidence>
<keyword evidence="10" id="KW-0408">Iron</keyword>
<dbReference type="InterPro" id="IPR011604">
    <property type="entry name" value="PDDEXK-like_dom_sf"/>
</dbReference>
<dbReference type="RefSeq" id="WP_010618977.1">
    <property type="nucleotide sequence ID" value="NZ_CP042371.1"/>
</dbReference>
<evidence type="ECO:0000256" key="8">
    <source>
        <dbReference type="ARBA" id="ARBA00022839"/>
    </source>
</evidence>
<evidence type="ECO:0000256" key="11">
    <source>
        <dbReference type="ARBA" id="ARBA00023014"/>
    </source>
</evidence>
<dbReference type="Gene3D" id="3.40.50.300">
    <property type="entry name" value="P-loop containing nucleotide triphosphate hydrolases"/>
    <property type="match status" value="4"/>
</dbReference>
<protein>
    <recommendedName>
        <fullName evidence="14">ATP-dependent helicase/deoxyribonuclease subunit B</fullName>
        <ecNumber evidence="14">3.1.-.-</ecNumber>
    </recommendedName>
    <alternativeName>
        <fullName evidence="14">ATP-dependent helicase/nuclease subunit RexB</fullName>
    </alternativeName>
</protein>
<comment type="subunit">
    <text evidence="14">Heterodimer of AddA and RexB.</text>
</comment>
<feature type="domain" description="ATP-dependent helicase/deoxyribonuclease subunit B N-terminal" evidence="16">
    <location>
        <begin position="5"/>
        <end position="292"/>
    </location>
</feature>
<proteinExistence type="inferred from homology"/>
<dbReference type="PANTHER" id="PTHR30591:SF1">
    <property type="entry name" value="RECBCD ENZYME SUBUNIT RECC"/>
    <property type="match status" value="1"/>
</dbReference>
<evidence type="ECO:0000256" key="13">
    <source>
        <dbReference type="ARBA" id="ARBA00023204"/>
    </source>
</evidence>
<evidence type="ECO:0000313" key="18">
    <source>
        <dbReference type="Proteomes" id="UP000294854"/>
    </source>
</evidence>
<dbReference type="InterPro" id="IPR014141">
    <property type="entry name" value="DNA_helicase_suRexB"/>
</dbReference>
<evidence type="ECO:0000256" key="2">
    <source>
        <dbReference type="ARBA" id="ARBA00022722"/>
    </source>
</evidence>
<dbReference type="GO" id="GO:0000724">
    <property type="term" value="P:double-strand break repair via homologous recombination"/>
    <property type="evidence" value="ECO:0007669"/>
    <property type="project" value="UniProtKB-UniRule"/>
</dbReference>
<keyword evidence="6 14" id="KW-0378">Hydrolase</keyword>
<dbReference type="PANTHER" id="PTHR30591">
    <property type="entry name" value="RECBCD ENZYME SUBUNIT RECC"/>
    <property type="match status" value="1"/>
</dbReference>
<keyword evidence="1" id="KW-0004">4Fe-4S</keyword>
<keyword evidence="8 14" id="KW-0269">Exonuclease</keyword>
<keyword evidence="18" id="KW-1185">Reference proteome</keyword>
<dbReference type="GO" id="GO:0005524">
    <property type="term" value="F:ATP binding"/>
    <property type="evidence" value="ECO:0007669"/>
    <property type="project" value="UniProtKB-UniRule"/>
</dbReference>
<keyword evidence="5 14" id="KW-0227">DNA damage</keyword>
<dbReference type="Proteomes" id="UP000294854">
    <property type="component" value="Unassembled WGS sequence"/>
</dbReference>
<comment type="miscellaneous">
    <text evidence="14">Despite having helicase-like domains, this subunit does not have helicase activity.</text>
</comment>
<dbReference type="GO" id="GO:0008409">
    <property type="term" value="F:5'-3' exonuclease activity"/>
    <property type="evidence" value="ECO:0007669"/>
    <property type="project" value="UniProtKB-UniRule"/>
</dbReference>
<dbReference type="GO" id="GO:0003690">
    <property type="term" value="F:double-stranded DNA binding"/>
    <property type="evidence" value="ECO:0007669"/>
    <property type="project" value="UniProtKB-UniRule"/>
</dbReference>
<dbReference type="EMBL" id="PUFO01000034">
    <property type="protein sequence ID" value="TDG78625.1"/>
    <property type="molecule type" value="Genomic_DNA"/>
</dbReference>
<comment type="function">
    <text evidence="14">The heterodimer acts as both an ATP-dependent DNA helicase and an ATP-dependent, dual-direction single-stranded exonuclease. Recognizes the chi site generating a DNA molecule suitable for the initiation of homologous recombination. This subunit has 5' -&gt; 3' nuclease activity but not helicase activity.</text>
</comment>
<evidence type="ECO:0000256" key="3">
    <source>
        <dbReference type="ARBA" id="ARBA00022723"/>
    </source>
</evidence>
<keyword evidence="11" id="KW-0411">Iron-sulfur</keyword>
<evidence type="ECO:0000256" key="6">
    <source>
        <dbReference type="ARBA" id="ARBA00022801"/>
    </source>
</evidence>
<dbReference type="GO" id="GO:0046872">
    <property type="term" value="F:metal ion binding"/>
    <property type="evidence" value="ECO:0007669"/>
    <property type="project" value="UniProtKB-KW"/>
</dbReference>
<evidence type="ECO:0000256" key="7">
    <source>
        <dbReference type="ARBA" id="ARBA00022806"/>
    </source>
</evidence>
<keyword evidence="9 14" id="KW-0067">ATP-binding</keyword>
<keyword evidence="12 14" id="KW-0238">DNA-binding</keyword>
<dbReference type="SUPFAM" id="SSF52980">
    <property type="entry name" value="Restriction endonuclease-like"/>
    <property type="match status" value="1"/>
</dbReference>
<dbReference type="InterPro" id="IPR038726">
    <property type="entry name" value="PDDEXK_AddAB-type"/>
</dbReference>
<dbReference type="GO" id="GO:0004386">
    <property type="term" value="F:helicase activity"/>
    <property type="evidence" value="ECO:0007669"/>
    <property type="project" value="UniProtKB-KW"/>
</dbReference>
<evidence type="ECO:0000256" key="9">
    <source>
        <dbReference type="ARBA" id="ARBA00022840"/>
    </source>
</evidence>
<evidence type="ECO:0000256" key="14">
    <source>
        <dbReference type="HAMAP-Rule" id="MF_01453"/>
    </source>
</evidence>
<dbReference type="HAMAP" id="MF_01453">
    <property type="entry name" value="AddB_type2"/>
    <property type="match status" value="1"/>
</dbReference>
<dbReference type="SUPFAM" id="SSF52540">
    <property type="entry name" value="P-loop containing nucleoside triphosphate hydrolases"/>
    <property type="match status" value="1"/>
</dbReference>
<name>A0A4R5NQP6_9LACO</name>
<dbReference type="EC" id="3.1.-.-" evidence="14"/>
<accession>A0A4R5NQP6</accession>
<evidence type="ECO:0000256" key="4">
    <source>
        <dbReference type="ARBA" id="ARBA00022741"/>
    </source>
</evidence>
<keyword evidence="2 14" id="KW-0540">Nuclease</keyword>
<dbReference type="OrthoDB" id="9758506at2"/>
<evidence type="ECO:0000259" key="16">
    <source>
        <dbReference type="Pfam" id="PF21445"/>
    </source>
</evidence>
<keyword evidence="7 14" id="KW-0347">Helicase</keyword>
<comment type="cofactor">
    <cofactor evidence="14">
        <name>Mg(2+)</name>
        <dbReference type="ChEBI" id="CHEBI:18420"/>
    </cofactor>
</comment>
<dbReference type="NCBIfam" id="TIGR02773">
    <property type="entry name" value="addB_Gpos"/>
    <property type="match status" value="1"/>
</dbReference>
<dbReference type="AlphaFoldDB" id="A0A4R5NQP6"/>
<evidence type="ECO:0000256" key="5">
    <source>
        <dbReference type="ARBA" id="ARBA00022763"/>
    </source>
</evidence>
<dbReference type="Gene3D" id="3.90.320.10">
    <property type="match status" value="1"/>
</dbReference>
<dbReference type="InterPro" id="IPR011335">
    <property type="entry name" value="Restrct_endonuc-II-like"/>
</dbReference>
<organism evidence="17 18">
    <name type="scientific">Secundilactobacillus malefermentans</name>
    <dbReference type="NCBI Taxonomy" id="176292"/>
    <lineage>
        <taxon>Bacteria</taxon>
        <taxon>Bacillati</taxon>
        <taxon>Bacillota</taxon>
        <taxon>Bacilli</taxon>
        <taxon>Lactobacillales</taxon>
        <taxon>Lactobacillaceae</taxon>
        <taxon>Secundilactobacillus</taxon>
    </lineage>
</organism>
<evidence type="ECO:0000313" key="17">
    <source>
        <dbReference type="EMBL" id="TDG78625.1"/>
    </source>
</evidence>
<sequence length="1186" mass="135067">MTLQLIIGKASCDHRQVLLKDLYETLEKQPSDQFYYIVPNHIKFESEVATLENLARQTGAVDQYAQSQVQVFSFPRLAWYFMKNTPYYQIPRISSAGLNMIVYQSIVDHADDLVLFKGEATRPGFISKLANQLSELKIGRVTDEDLQQVAGQVTGQSADLDAKLHDLTIVYQAFDAAMRDKYIENTDILNALADFLKSADLSQAHFYIDGFSQFSAQEIKLLQQMMGSAASLEVSLVLDQPAIREDGHGQGLFFQSKKTYHQLVGLARAEQVQVMTDKVAKISRICPDLQQVENYWIASSNSQKIAPAVPFESSSSIEIVQANNRYSEVAQIAAEIRRLVATKGYRYSDFLILSRKLDRYQNVLAPIFSAQEIPYFNDNQLAMTNHPFVELITALFEVNRHYYRYKDLMRLLKTELLIPKDQEDHFMPIDEFRRSLALAENWVLKTGYEGRRWLQEDDWQYAKFEPGDGGVETTKNEEIATQINQIRRFVKETLPPFFKKIKAAQTGQEAAKILYQFLEDTGVETQLISWRDTFIDQGDLVSADQPEQTWDALCDMLDEYVEILGDREFDLDEFLALLQAGFEGAAFAQIPSTLDQVILSESGMVQMNNRKVTFMIGSTDDVMPDTTVSNRLLSDQDREKMTLPDDKYLSDTNSTSLKNEPFLNYLAFSSASERLVFTYSLNGDEDEARQMSPYVSRIAKHFNISIQDHAAVPDPKQNEIWHYLGAKRATLRHLVQVSDASRTQEEPLAPAWQYVYQTLTNDDHYRDMTAQLLGGMTYHNVPKSLAPDIVSALYGQTIFTSISKLEEFYTNEYAYFLKYGLKLQERSVFELSPASTGEFFHAAMDYLIKMVRKQKLDLAALDSQQLNEMVDEIVDQILNDPENLQFAILKSSNRMSYISSQLVETIRRMAATLHEQSKRTPMRATQTEVMFGRIGAEQGMKSLSFELPNNRKVEVRGKIDRIDQMAIDGKNYVGIVDYKSSDHDFNLSDAYQGTTMQMMTYLDAVKRNLDTITGDKDAQIAGALYLHLSNPKLAFKEILKLASDDDFLEALLSKEKYKGILVDDSVLIDKLDSKIGVDGYGKSTIYPFGKKKTDGAAMANSRLIRVSDLTLLLRHTEKLIKNAATRIFEGETDLNPAKWTNQRTALQYSPFKSIMQFDPLLTENKYHEITKMADEDVLAALRKESD</sequence>
<dbReference type="InterPro" id="IPR049035">
    <property type="entry name" value="ADDB_N"/>
</dbReference>
<feature type="domain" description="PD-(D/E)XK endonuclease-like" evidence="15">
    <location>
        <begin position="801"/>
        <end position="1051"/>
    </location>
</feature>
<comment type="similarity">
    <text evidence="14">Belongs to the helicase family. AddB/RexB type 2 subfamily.</text>
</comment>
<dbReference type="GO" id="GO:0051539">
    <property type="term" value="F:4 iron, 4 sulfur cluster binding"/>
    <property type="evidence" value="ECO:0007669"/>
    <property type="project" value="UniProtKB-KW"/>
</dbReference>
<comment type="caution">
    <text evidence="17">The sequence shown here is derived from an EMBL/GenBank/DDBJ whole genome shotgun (WGS) entry which is preliminary data.</text>
</comment>
<dbReference type="Pfam" id="PF12705">
    <property type="entry name" value="PDDEXK_1"/>
    <property type="match status" value="1"/>
</dbReference>